<protein>
    <submittedName>
        <fullName evidence="2">Phosphotransferase</fullName>
    </submittedName>
</protein>
<reference evidence="2 3" key="1">
    <citation type="submission" date="2022-12" db="EMBL/GenBank/DDBJ databases">
        <title>Sphingomonas abieness sp. nov., an endophytic bacterium isolated from Abies koreana.</title>
        <authorList>
            <person name="Jiang L."/>
            <person name="Lee J."/>
        </authorList>
    </citation>
    <scope>NUCLEOTIDE SEQUENCE [LARGE SCALE GENOMIC DNA]</scope>
    <source>
        <strain evidence="3">PAMB 00755</strain>
    </source>
</reference>
<keyword evidence="3" id="KW-1185">Reference proteome</keyword>
<sequence length="288" mass="31751">MRSLLYMPRSSVFEEMSAVKSICQQIGFGQVVPTLLKAAHHTSLLIAPHKIVARVQSGEPIATASECAGREIVVTRYLADRGAPTLAPIPEFAGPYVRASTVVTFWPYAEHRRAASEADASVAAMSLATVHQALRDFDGKLPPYTETLDRCWDTLSGDHLGAVLPAADKHLLETEFRRLRRLVEAIDGRWVALHGDSHLGNLLLDDDGRNPLWMDFEDTCLGPHEYDIANLPAEAWPMFPDADPQLVAAYALLKSVCVVVWCLADSGRNPEMQEAADYHLSVVRDLAR</sequence>
<dbReference type="SUPFAM" id="SSF56112">
    <property type="entry name" value="Protein kinase-like (PK-like)"/>
    <property type="match status" value="1"/>
</dbReference>
<dbReference type="RefSeq" id="WP_270078439.1">
    <property type="nucleotide sequence ID" value="NZ_CP115174.1"/>
</dbReference>
<gene>
    <name evidence="2" type="ORF">PBT88_06720</name>
</gene>
<feature type="domain" description="Aminoglycoside phosphotransferase" evidence="1">
    <location>
        <begin position="67"/>
        <end position="250"/>
    </location>
</feature>
<dbReference type="Gene3D" id="3.90.1200.10">
    <property type="match status" value="1"/>
</dbReference>
<dbReference type="InterPro" id="IPR011009">
    <property type="entry name" value="Kinase-like_dom_sf"/>
</dbReference>
<evidence type="ECO:0000313" key="3">
    <source>
        <dbReference type="Proteomes" id="UP001210865"/>
    </source>
</evidence>
<dbReference type="Pfam" id="PF01636">
    <property type="entry name" value="APH"/>
    <property type="match status" value="1"/>
</dbReference>
<organism evidence="2 3">
    <name type="scientific">Sphingomonas abietis</name>
    <dbReference type="NCBI Taxonomy" id="3012344"/>
    <lineage>
        <taxon>Bacteria</taxon>
        <taxon>Pseudomonadati</taxon>
        <taxon>Pseudomonadota</taxon>
        <taxon>Alphaproteobacteria</taxon>
        <taxon>Sphingomonadales</taxon>
        <taxon>Sphingomonadaceae</taxon>
        <taxon>Sphingomonas</taxon>
    </lineage>
</organism>
<dbReference type="Proteomes" id="UP001210865">
    <property type="component" value="Chromosome"/>
</dbReference>
<accession>A0ABY7NQZ7</accession>
<dbReference type="EMBL" id="CP115174">
    <property type="protein sequence ID" value="WBO23808.1"/>
    <property type="molecule type" value="Genomic_DNA"/>
</dbReference>
<dbReference type="InterPro" id="IPR002575">
    <property type="entry name" value="Aminoglycoside_PTrfase"/>
</dbReference>
<proteinExistence type="predicted"/>
<evidence type="ECO:0000313" key="2">
    <source>
        <dbReference type="EMBL" id="WBO23808.1"/>
    </source>
</evidence>
<evidence type="ECO:0000259" key="1">
    <source>
        <dbReference type="Pfam" id="PF01636"/>
    </source>
</evidence>
<name>A0ABY7NQZ7_9SPHN</name>